<reference evidence="3" key="1">
    <citation type="submission" date="2016-10" db="EMBL/GenBank/DDBJ databases">
        <authorList>
            <person name="Varghese N."/>
            <person name="Submissions S."/>
        </authorList>
    </citation>
    <scope>NUCLEOTIDE SEQUENCE [LARGE SCALE GENOMIC DNA]</scope>
    <source>
        <strain evidence="3">DSM 4771</strain>
    </source>
</reference>
<dbReference type="AlphaFoldDB" id="A0A1G8USP9"/>
<dbReference type="EMBL" id="FNEV01000007">
    <property type="protein sequence ID" value="SDJ56749.1"/>
    <property type="molecule type" value="Genomic_DNA"/>
</dbReference>
<protein>
    <submittedName>
        <fullName evidence="2">Uncharacterized conserved protein YybS, DUF2232 family</fullName>
    </submittedName>
</protein>
<keyword evidence="1" id="KW-0812">Transmembrane</keyword>
<proteinExistence type="predicted"/>
<dbReference type="InterPro" id="IPR018710">
    <property type="entry name" value="DUF2232"/>
</dbReference>
<feature type="transmembrane region" description="Helical" evidence="1">
    <location>
        <begin position="103"/>
        <end position="125"/>
    </location>
</feature>
<keyword evidence="3" id="KW-1185">Reference proteome</keyword>
<dbReference type="RefSeq" id="WP_093194076.1">
    <property type="nucleotide sequence ID" value="NZ_FNEV01000007.1"/>
</dbReference>
<dbReference type="PANTHER" id="PTHR41324:SF1">
    <property type="entry name" value="DUF2232 DOMAIN-CONTAINING PROTEIN"/>
    <property type="match status" value="1"/>
</dbReference>
<evidence type="ECO:0000313" key="2">
    <source>
        <dbReference type="EMBL" id="SDJ56749.1"/>
    </source>
</evidence>
<dbReference type="OrthoDB" id="2987886at2"/>
<feature type="transmembrane region" description="Helical" evidence="1">
    <location>
        <begin position="215"/>
        <end position="233"/>
    </location>
</feature>
<name>A0A1G8USP9_9BACI</name>
<dbReference type="STRING" id="86666.SAMN04490247_2369"/>
<feature type="transmembrane region" description="Helical" evidence="1">
    <location>
        <begin position="173"/>
        <end position="194"/>
    </location>
</feature>
<feature type="transmembrane region" description="Helical" evidence="1">
    <location>
        <begin position="12"/>
        <end position="38"/>
    </location>
</feature>
<evidence type="ECO:0000256" key="1">
    <source>
        <dbReference type="SAM" id="Phobius"/>
    </source>
</evidence>
<gene>
    <name evidence="2" type="ORF">SAMN04490247_2369</name>
</gene>
<organism evidence="2 3">
    <name type="scientific">Salimicrobium halophilum</name>
    <dbReference type="NCBI Taxonomy" id="86666"/>
    <lineage>
        <taxon>Bacteria</taxon>
        <taxon>Bacillati</taxon>
        <taxon>Bacillota</taxon>
        <taxon>Bacilli</taxon>
        <taxon>Bacillales</taxon>
        <taxon>Bacillaceae</taxon>
        <taxon>Salimicrobium</taxon>
    </lineage>
</organism>
<evidence type="ECO:0000313" key="3">
    <source>
        <dbReference type="Proteomes" id="UP000199225"/>
    </source>
</evidence>
<sequence>MKNTKQITEGALLTGIYLVMLLVILFLPIPILGTFLMFALPIPFVIYSYHFGYKSGFIMLFGAVVLASVIATVFSFPVTLLTGIGGVALGGAMHRKRNAYETWVIGSLGFIGGLVAVYVLTQALFGVNWMEEIQVAIDESINLTENMLSSVGGEETEATIEMLRQQMESIPDYLPSILAATGIVMALISQWLSYKLINRLERAGFSFPPVREMRLPTSILWYYFIAMLLNFIFMEQGGIWYIATVNVFTLTGMLLILQGFSFVFFYSQQKKWPKAAPIMVIILSVLLPQIFLYLVRILGIIDIGFPLREKIQEKK</sequence>
<dbReference type="Pfam" id="PF09991">
    <property type="entry name" value="DUF2232"/>
    <property type="match status" value="1"/>
</dbReference>
<feature type="transmembrane region" description="Helical" evidence="1">
    <location>
        <begin position="239"/>
        <end position="266"/>
    </location>
</feature>
<keyword evidence="1" id="KW-0472">Membrane</keyword>
<feature type="transmembrane region" description="Helical" evidence="1">
    <location>
        <begin position="58"/>
        <end position="91"/>
    </location>
</feature>
<feature type="transmembrane region" description="Helical" evidence="1">
    <location>
        <begin position="278"/>
        <end position="301"/>
    </location>
</feature>
<dbReference type="Proteomes" id="UP000199225">
    <property type="component" value="Unassembled WGS sequence"/>
</dbReference>
<keyword evidence="1" id="KW-1133">Transmembrane helix</keyword>
<accession>A0A1G8USP9</accession>
<dbReference type="PANTHER" id="PTHR41324">
    <property type="entry name" value="MEMBRANE PROTEIN-RELATED"/>
    <property type="match status" value="1"/>
</dbReference>